<dbReference type="RefSeq" id="WP_141821695.1">
    <property type="nucleotide sequence ID" value="NZ_BAAAQC010000022.1"/>
</dbReference>
<dbReference type="EMBL" id="VFQF01000001">
    <property type="protein sequence ID" value="TQN48809.1"/>
    <property type="molecule type" value="Genomic_DNA"/>
</dbReference>
<organism evidence="4 5">
    <name type="scientific">Humibacillus xanthopallidus</name>
    <dbReference type="NCBI Taxonomy" id="412689"/>
    <lineage>
        <taxon>Bacteria</taxon>
        <taxon>Bacillati</taxon>
        <taxon>Actinomycetota</taxon>
        <taxon>Actinomycetes</taxon>
        <taxon>Micrococcales</taxon>
        <taxon>Intrasporangiaceae</taxon>
        <taxon>Humibacillus</taxon>
    </lineage>
</organism>
<dbReference type="InterPro" id="IPR011330">
    <property type="entry name" value="Glyco_hydro/deAcase_b/a-brl"/>
</dbReference>
<dbReference type="AlphaFoldDB" id="A0A543PXK0"/>
<dbReference type="GO" id="GO:0005576">
    <property type="term" value="C:extracellular region"/>
    <property type="evidence" value="ECO:0007669"/>
    <property type="project" value="UniProtKB-SubCell"/>
</dbReference>
<dbReference type="SUPFAM" id="SSF88713">
    <property type="entry name" value="Glycoside hydrolase/deacetylase"/>
    <property type="match status" value="1"/>
</dbReference>
<feature type="domain" description="NodB homology" evidence="3">
    <location>
        <begin position="89"/>
        <end position="179"/>
    </location>
</feature>
<reference evidence="4 5" key="1">
    <citation type="submission" date="2019-06" db="EMBL/GenBank/DDBJ databases">
        <title>Sequencing the genomes of 1000 actinobacteria strains.</title>
        <authorList>
            <person name="Klenk H.-P."/>
        </authorList>
    </citation>
    <scope>NUCLEOTIDE SEQUENCE [LARGE SCALE GENOMIC DNA]</scope>
    <source>
        <strain evidence="4 5">DSM 21776</strain>
    </source>
</reference>
<evidence type="ECO:0000313" key="5">
    <source>
        <dbReference type="Proteomes" id="UP000320085"/>
    </source>
</evidence>
<evidence type="ECO:0000256" key="1">
    <source>
        <dbReference type="ARBA" id="ARBA00004613"/>
    </source>
</evidence>
<dbReference type="PROSITE" id="PS51677">
    <property type="entry name" value="NODB"/>
    <property type="match status" value="1"/>
</dbReference>
<dbReference type="GO" id="GO:0005975">
    <property type="term" value="P:carbohydrate metabolic process"/>
    <property type="evidence" value="ECO:0007669"/>
    <property type="project" value="InterPro"/>
</dbReference>
<sequence>MRTDDAGPDATGAWRGLRGQLKQGLALANPAGKRDGATLLIYHRIGGGTRDELDVPGGRFARHVRLLEGHDVVALDTALDRLDAGDTRESVVLTFDDGFEDVHTNAWPHLREHSLPFTVYLASGFVSRPMVWEGSTAKGSSGIGMSWAQLAEMVDSGLCTIGNHTHRHVPPQSLSVEELDTCTEATEHHLGVTPAHFTYPWGVSVPAMEDELRSRFRSASTGQLGRNLPDTDRMRLRRVPVRQSDPDAFFAAKLTGGLVPERAYAGVVGLAKKVGLRA</sequence>
<dbReference type="PANTHER" id="PTHR34216:SF3">
    <property type="entry name" value="POLY-BETA-1,6-N-ACETYL-D-GLUCOSAMINE N-DEACETYLASE"/>
    <property type="match status" value="1"/>
</dbReference>
<protein>
    <submittedName>
        <fullName evidence="4">Polysaccharide deacetylase</fullName>
    </submittedName>
</protein>
<dbReference type="Pfam" id="PF01522">
    <property type="entry name" value="Polysacc_deac_1"/>
    <property type="match status" value="1"/>
</dbReference>
<evidence type="ECO:0000259" key="3">
    <source>
        <dbReference type="PROSITE" id="PS51677"/>
    </source>
</evidence>
<accession>A0A543PXK0</accession>
<evidence type="ECO:0000313" key="4">
    <source>
        <dbReference type="EMBL" id="TQN48809.1"/>
    </source>
</evidence>
<gene>
    <name evidence="4" type="ORF">FHX52_1956</name>
</gene>
<dbReference type="Proteomes" id="UP000320085">
    <property type="component" value="Unassembled WGS sequence"/>
</dbReference>
<dbReference type="Gene3D" id="3.20.20.370">
    <property type="entry name" value="Glycoside hydrolase/deacetylase"/>
    <property type="match status" value="1"/>
</dbReference>
<dbReference type="InterPro" id="IPR051398">
    <property type="entry name" value="Polysacch_Deacetylase"/>
</dbReference>
<evidence type="ECO:0000256" key="2">
    <source>
        <dbReference type="ARBA" id="ARBA00022729"/>
    </source>
</evidence>
<dbReference type="InterPro" id="IPR002509">
    <property type="entry name" value="NODB_dom"/>
</dbReference>
<dbReference type="CDD" id="cd10918">
    <property type="entry name" value="CE4_NodB_like_5s_6s"/>
    <property type="match status" value="1"/>
</dbReference>
<dbReference type="PANTHER" id="PTHR34216">
    <property type="match status" value="1"/>
</dbReference>
<name>A0A543PXK0_9MICO</name>
<proteinExistence type="predicted"/>
<keyword evidence="2" id="KW-0732">Signal</keyword>
<comment type="caution">
    <text evidence="4">The sequence shown here is derived from an EMBL/GenBank/DDBJ whole genome shotgun (WGS) entry which is preliminary data.</text>
</comment>
<comment type="subcellular location">
    <subcellularLocation>
        <location evidence="1">Secreted</location>
    </subcellularLocation>
</comment>
<dbReference type="OrthoDB" id="9782872at2"/>
<dbReference type="GO" id="GO:0016810">
    <property type="term" value="F:hydrolase activity, acting on carbon-nitrogen (but not peptide) bonds"/>
    <property type="evidence" value="ECO:0007669"/>
    <property type="project" value="InterPro"/>
</dbReference>